<dbReference type="AlphaFoldDB" id="A0AAU9T7Q4"/>
<reference evidence="1 2" key="1">
    <citation type="submission" date="2022-03" db="EMBL/GenBank/DDBJ databases">
        <authorList>
            <person name="Nunn A."/>
            <person name="Chopra R."/>
            <person name="Nunn A."/>
            <person name="Contreras Garrido A."/>
        </authorList>
    </citation>
    <scope>NUCLEOTIDE SEQUENCE [LARGE SCALE GENOMIC DNA]</scope>
</reference>
<name>A0AAU9T7Q4_THLAR</name>
<dbReference type="EMBL" id="OU466863">
    <property type="protein sequence ID" value="CAH2079075.1"/>
    <property type="molecule type" value="Genomic_DNA"/>
</dbReference>
<keyword evidence="2" id="KW-1185">Reference proteome</keyword>
<protein>
    <submittedName>
        <fullName evidence="1">Uncharacterized protein</fullName>
    </submittedName>
</protein>
<evidence type="ECO:0000313" key="2">
    <source>
        <dbReference type="Proteomes" id="UP000836841"/>
    </source>
</evidence>
<proteinExistence type="predicted"/>
<gene>
    <name evidence="1" type="ORF">TAV2_LOCUS24392</name>
</gene>
<dbReference type="Proteomes" id="UP000836841">
    <property type="component" value="Chromosome 7"/>
</dbReference>
<accession>A0AAU9T7Q4</accession>
<evidence type="ECO:0000313" key="1">
    <source>
        <dbReference type="EMBL" id="CAH2079075.1"/>
    </source>
</evidence>
<dbReference type="PANTHER" id="PTHR48040">
    <property type="entry name" value="PLEIOTROPIC DRUG RESISTANCE PROTEIN 1-LIKE ISOFORM X1"/>
    <property type="match status" value="1"/>
</dbReference>
<dbReference type="PANTHER" id="PTHR48040:SF18">
    <property type="entry name" value="PLEIOTROPIC DRUG RESISTANCE PROTEIN 3-LIKE ISOFORM X1"/>
    <property type="match status" value="1"/>
</dbReference>
<organism evidence="1 2">
    <name type="scientific">Thlaspi arvense</name>
    <name type="common">Field penny-cress</name>
    <dbReference type="NCBI Taxonomy" id="13288"/>
    <lineage>
        <taxon>Eukaryota</taxon>
        <taxon>Viridiplantae</taxon>
        <taxon>Streptophyta</taxon>
        <taxon>Embryophyta</taxon>
        <taxon>Tracheophyta</taxon>
        <taxon>Spermatophyta</taxon>
        <taxon>Magnoliopsida</taxon>
        <taxon>eudicotyledons</taxon>
        <taxon>Gunneridae</taxon>
        <taxon>Pentapetalae</taxon>
        <taxon>rosids</taxon>
        <taxon>malvids</taxon>
        <taxon>Brassicales</taxon>
        <taxon>Brassicaceae</taxon>
        <taxon>Thlaspideae</taxon>
        <taxon>Thlaspi</taxon>
    </lineage>
</organism>
<sequence length="103" mass="11981">MAQTGEYDDEKAKFFRVEFASGNGADDEKEELRSQWATVERLPTYKRITTTLRRRDEASDKGGVIDVTKLEASERHLLIEKLVKQIEADNLQLLRTIRKRIDE</sequence>